<dbReference type="Gene3D" id="3.90.215.10">
    <property type="entry name" value="Gamma Fibrinogen, chain A, domain 1"/>
    <property type="match status" value="1"/>
</dbReference>
<sequence>MKGREGQRPSENDEHNGTDPSIETVREKEMNPERWWFDACGLSNLNGVYYHAPNNKHKMDGIRWHYFKGPSYSLRASRLMIRPSGI</sequence>
<evidence type="ECO:0000256" key="2">
    <source>
        <dbReference type="SAM" id="MobiDB-lite"/>
    </source>
</evidence>
<name>A0ABQ9VK58_SAGOE</name>
<accession>A0ABQ9VK58</accession>
<feature type="compositionally biased region" description="Basic and acidic residues" evidence="2">
    <location>
        <begin position="1"/>
        <end position="17"/>
    </location>
</feature>
<proteinExistence type="predicted"/>
<protein>
    <submittedName>
        <fullName evidence="4">Angiopoietin-4</fullName>
    </submittedName>
</protein>
<dbReference type="Pfam" id="PF00147">
    <property type="entry name" value="Fibrinogen_C"/>
    <property type="match status" value="1"/>
</dbReference>
<dbReference type="InterPro" id="IPR002181">
    <property type="entry name" value="Fibrinogen_a/b/g_C_dom"/>
</dbReference>
<dbReference type="PROSITE" id="PS51406">
    <property type="entry name" value="FIBRINOGEN_C_2"/>
    <property type="match status" value="1"/>
</dbReference>
<feature type="region of interest" description="Disordered" evidence="2">
    <location>
        <begin position="1"/>
        <end position="27"/>
    </location>
</feature>
<comment type="caution">
    <text evidence="4">The sequence shown here is derived from an EMBL/GenBank/DDBJ whole genome shotgun (WGS) entry which is preliminary data.</text>
</comment>
<evidence type="ECO:0000259" key="3">
    <source>
        <dbReference type="PROSITE" id="PS51406"/>
    </source>
</evidence>
<dbReference type="PROSITE" id="PS00514">
    <property type="entry name" value="FIBRINOGEN_C_1"/>
    <property type="match status" value="1"/>
</dbReference>
<feature type="domain" description="Fibrinogen C-terminal" evidence="3">
    <location>
        <begin position="35"/>
        <end position="85"/>
    </location>
</feature>
<dbReference type="InterPro" id="IPR036056">
    <property type="entry name" value="Fibrinogen-like_C"/>
</dbReference>
<keyword evidence="5" id="KW-1185">Reference proteome</keyword>
<evidence type="ECO:0000313" key="4">
    <source>
        <dbReference type="EMBL" id="KAK2109744.1"/>
    </source>
</evidence>
<keyword evidence="1" id="KW-1015">Disulfide bond</keyword>
<reference evidence="4 5" key="1">
    <citation type="submission" date="2023-05" db="EMBL/GenBank/DDBJ databases">
        <title>B98-5 Cell Line De Novo Hybrid Assembly: An Optical Mapping Approach.</title>
        <authorList>
            <person name="Kananen K."/>
            <person name="Auerbach J.A."/>
            <person name="Kautto E."/>
            <person name="Blachly J.S."/>
        </authorList>
    </citation>
    <scope>NUCLEOTIDE SEQUENCE [LARGE SCALE GENOMIC DNA]</scope>
    <source>
        <strain evidence="4">B95-8</strain>
        <tissue evidence="4">Cell line</tissue>
    </source>
</reference>
<gene>
    <name evidence="4" type="primary">ANGPT4_3</name>
    <name evidence="4" type="ORF">P7K49_009490</name>
</gene>
<dbReference type="InterPro" id="IPR020837">
    <property type="entry name" value="Fibrinogen_CS"/>
</dbReference>
<dbReference type="EMBL" id="JASSZA010000005">
    <property type="protein sequence ID" value="KAK2109744.1"/>
    <property type="molecule type" value="Genomic_DNA"/>
</dbReference>
<organism evidence="4 5">
    <name type="scientific">Saguinus oedipus</name>
    <name type="common">Cotton-top tamarin</name>
    <name type="synonym">Oedipomidas oedipus</name>
    <dbReference type="NCBI Taxonomy" id="9490"/>
    <lineage>
        <taxon>Eukaryota</taxon>
        <taxon>Metazoa</taxon>
        <taxon>Chordata</taxon>
        <taxon>Craniata</taxon>
        <taxon>Vertebrata</taxon>
        <taxon>Euteleostomi</taxon>
        <taxon>Mammalia</taxon>
        <taxon>Eutheria</taxon>
        <taxon>Euarchontoglires</taxon>
        <taxon>Primates</taxon>
        <taxon>Haplorrhini</taxon>
        <taxon>Platyrrhini</taxon>
        <taxon>Cebidae</taxon>
        <taxon>Callitrichinae</taxon>
        <taxon>Saguinus</taxon>
    </lineage>
</organism>
<dbReference type="Proteomes" id="UP001266305">
    <property type="component" value="Unassembled WGS sequence"/>
</dbReference>
<evidence type="ECO:0000313" key="5">
    <source>
        <dbReference type="Proteomes" id="UP001266305"/>
    </source>
</evidence>
<evidence type="ECO:0000256" key="1">
    <source>
        <dbReference type="ARBA" id="ARBA00023157"/>
    </source>
</evidence>
<dbReference type="SUPFAM" id="SSF56496">
    <property type="entry name" value="Fibrinogen C-terminal domain-like"/>
    <property type="match status" value="1"/>
</dbReference>
<dbReference type="InterPro" id="IPR014716">
    <property type="entry name" value="Fibrinogen_a/b/g_C_1"/>
</dbReference>